<evidence type="ECO:0000313" key="2">
    <source>
        <dbReference type="Proteomes" id="UP001633002"/>
    </source>
</evidence>
<accession>A0ABD3HLU2</accession>
<name>A0ABD3HLU2_9MARC</name>
<protein>
    <submittedName>
        <fullName evidence="1">Uncharacterized protein</fullName>
    </submittedName>
</protein>
<organism evidence="1 2">
    <name type="scientific">Riccia sorocarpa</name>
    <dbReference type="NCBI Taxonomy" id="122646"/>
    <lineage>
        <taxon>Eukaryota</taxon>
        <taxon>Viridiplantae</taxon>
        <taxon>Streptophyta</taxon>
        <taxon>Embryophyta</taxon>
        <taxon>Marchantiophyta</taxon>
        <taxon>Marchantiopsida</taxon>
        <taxon>Marchantiidae</taxon>
        <taxon>Marchantiales</taxon>
        <taxon>Ricciaceae</taxon>
        <taxon>Riccia</taxon>
    </lineage>
</organism>
<proteinExistence type="predicted"/>
<dbReference type="AlphaFoldDB" id="A0ABD3HLU2"/>
<sequence length="69" mass="8111">MIPSVRVYKQTEVAMHNLNASSYATVQYDWIQDAERCLQVLSSPLIDYKEMIGDDVFEEFEKARLKHMQ</sequence>
<dbReference type="EMBL" id="JBJQOH010000003">
    <property type="protein sequence ID" value="KAL3691791.1"/>
    <property type="molecule type" value="Genomic_DNA"/>
</dbReference>
<gene>
    <name evidence="1" type="ORF">R1sor_005442</name>
</gene>
<comment type="caution">
    <text evidence="1">The sequence shown here is derived from an EMBL/GenBank/DDBJ whole genome shotgun (WGS) entry which is preliminary data.</text>
</comment>
<keyword evidence="2" id="KW-1185">Reference proteome</keyword>
<evidence type="ECO:0000313" key="1">
    <source>
        <dbReference type="EMBL" id="KAL3691791.1"/>
    </source>
</evidence>
<reference evidence="1 2" key="1">
    <citation type="submission" date="2024-09" db="EMBL/GenBank/DDBJ databases">
        <title>Chromosome-scale assembly of Riccia sorocarpa.</title>
        <authorList>
            <person name="Paukszto L."/>
        </authorList>
    </citation>
    <scope>NUCLEOTIDE SEQUENCE [LARGE SCALE GENOMIC DNA]</scope>
    <source>
        <strain evidence="1">LP-2024</strain>
        <tissue evidence="1">Aerial parts of the thallus</tissue>
    </source>
</reference>
<dbReference type="Proteomes" id="UP001633002">
    <property type="component" value="Unassembled WGS sequence"/>
</dbReference>